<name>Q54II2_DICDI</name>
<dbReference type="Proteomes" id="UP000002195">
    <property type="component" value="Unassembled WGS sequence"/>
</dbReference>
<dbReference type="PaxDb" id="44689-DDB0188082"/>
<keyword evidence="2" id="KW-1185">Reference proteome</keyword>
<gene>
    <name evidence="1" type="ORF">DDB_G0288733</name>
</gene>
<dbReference type="RefSeq" id="XP_636604.1">
    <property type="nucleotide sequence ID" value="XM_631512.1"/>
</dbReference>
<dbReference type="EMBL" id="AAFI02000120">
    <property type="protein sequence ID" value="EAL63098.1"/>
    <property type="molecule type" value="Genomic_DNA"/>
</dbReference>
<evidence type="ECO:0000313" key="1">
    <source>
        <dbReference type="EMBL" id="EAL63098.1"/>
    </source>
</evidence>
<accession>Q54II2</accession>
<evidence type="ECO:0000313" key="2">
    <source>
        <dbReference type="Proteomes" id="UP000002195"/>
    </source>
</evidence>
<protein>
    <submittedName>
        <fullName evidence="1">Uncharacterized protein</fullName>
    </submittedName>
</protein>
<dbReference type="KEGG" id="ddi:DDB_G0288733"/>
<sequence>MLASIRKLKKSEDFTLYFDELVYPDEFPKIQPGYCTEECKEKMKEIYRITLEQDVIFGCIENFSVLHPPVSPQDEYARMAIKAIKVGIQDGKPVRLCELPSGGQCDLMQQTYLILKKMNRKKIE</sequence>
<reference evidence="1 2" key="1">
    <citation type="journal article" date="2005" name="Nature">
        <title>The genome of the social amoeba Dictyostelium discoideum.</title>
        <authorList>
            <consortium name="The Dictyostelium discoideum Sequencing Consortium"/>
            <person name="Eichinger L."/>
            <person name="Pachebat J.A."/>
            <person name="Glockner G."/>
            <person name="Rajandream M.A."/>
            <person name="Sucgang R."/>
            <person name="Berriman M."/>
            <person name="Song J."/>
            <person name="Olsen R."/>
            <person name="Szafranski K."/>
            <person name="Xu Q."/>
            <person name="Tunggal B."/>
            <person name="Kummerfeld S."/>
            <person name="Madera M."/>
            <person name="Konfortov B.A."/>
            <person name="Rivero F."/>
            <person name="Bankier A.T."/>
            <person name="Lehmann R."/>
            <person name="Hamlin N."/>
            <person name="Davies R."/>
            <person name="Gaudet P."/>
            <person name="Fey P."/>
            <person name="Pilcher K."/>
            <person name="Chen G."/>
            <person name="Saunders D."/>
            <person name="Sodergren E."/>
            <person name="Davis P."/>
            <person name="Kerhornou A."/>
            <person name="Nie X."/>
            <person name="Hall N."/>
            <person name="Anjard C."/>
            <person name="Hemphill L."/>
            <person name="Bason N."/>
            <person name="Farbrother P."/>
            <person name="Desany B."/>
            <person name="Just E."/>
            <person name="Morio T."/>
            <person name="Rost R."/>
            <person name="Churcher C."/>
            <person name="Cooper J."/>
            <person name="Haydock S."/>
            <person name="van Driessche N."/>
            <person name="Cronin A."/>
            <person name="Goodhead I."/>
            <person name="Muzny D."/>
            <person name="Mourier T."/>
            <person name="Pain A."/>
            <person name="Lu M."/>
            <person name="Harper D."/>
            <person name="Lindsay R."/>
            <person name="Hauser H."/>
            <person name="James K."/>
            <person name="Quiles M."/>
            <person name="Madan Babu M."/>
            <person name="Saito T."/>
            <person name="Buchrieser C."/>
            <person name="Wardroper A."/>
            <person name="Felder M."/>
            <person name="Thangavelu M."/>
            <person name="Johnson D."/>
            <person name="Knights A."/>
            <person name="Loulseged H."/>
            <person name="Mungall K."/>
            <person name="Oliver K."/>
            <person name="Price C."/>
            <person name="Quail M.A."/>
            <person name="Urushihara H."/>
            <person name="Hernandez J."/>
            <person name="Rabbinowitsch E."/>
            <person name="Steffen D."/>
            <person name="Sanders M."/>
            <person name="Ma J."/>
            <person name="Kohara Y."/>
            <person name="Sharp S."/>
            <person name="Simmonds M."/>
            <person name="Spiegler S."/>
            <person name="Tivey A."/>
            <person name="Sugano S."/>
            <person name="White B."/>
            <person name="Walker D."/>
            <person name="Woodward J."/>
            <person name="Winckler T."/>
            <person name="Tanaka Y."/>
            <person name="Shaulsky G."/>
            <person name="Schleicher M."/>
            <person name="Weinstock G."/>
            <person name="Rosenthal A."/>
            <person name="Cox E.C."/>
            <person name="Chisholm R.L."/>
            <person name="Gibbs R."/>
            <person name="Loomis W.F."/>
            <person name="Platzer M."/>
            <person name="Kay R.R."/>
            <person name="Williams J."/>
            <person name="Dear P.H."/>
            <person name="Noegel A.A."/>
            <person name="Barrell B."/>
            <person name="Kuspa A."/>
        </authorList>
    </citation>
    <scope>NUCLEOTIDE SEQUENCE [LARGE SCALE GENOMIC DNA]</scope>
    <source>
        <strain evidence="1 2">AX4</strain>
    </source>
</reference>
<dbReference type="InParanoid" id="Q54II2"/>
<organism evidence="1 2">
    <name type="scientific">Dictyostelium discoideum</name>
    <name type="common">Social amoeba</name>
    <dbReference type="NCBI Taxonomy" id="44689"/>
    <lineage>
        <taxon>Eukaryota</taxon>
        <taxon>Amoebozoa</taxon>
        <taxon>Evosea</taxon>
        <taxon>Eumycetozoa</taxon>
        <taxon>Dictyostelia</taxon>
        <taxon>Dictyosteliales</taxon>
        <taxon>Dictyosteliaceae</taxon>
        <taxon>Dictyostelium</taxon>
    </lineage>
</organism>
<dbReference type="GeneID" id="8626780"/>
<dbReference type="AlphaFoldDB" id="Q54II2"/>
<proteinExistence type="predicted"/>
<dbReference type="VEuPathDB" id="AmoebaDB:DDB_G0288733"/>
<comment type="caution">
    <text evidence="1">The sequence shown here is derived from an EMBL/GenBank/DDBJ whole genome shotgun (WGS) entry which is preliminary data.</text>
</comment>
<dbReference type="HOGENOM" id="CLU_1725713_0_0_1"/>